<dbReference type="SUPFAM" id="SSF51905">
    <property type="entry name" value="FAD/NAD(P)-binding domain"/>
    <property type="match status" value="1"/>
</dbReference>
<keyword evidence="6" id="KW-0560">Oxidoreductase</keyword>
<keyword evidence="6" id="KW-0503">Monooxygenase</keyword>
<proteinExistence type="predicted"/>
<dbReference type="PRINTS" id="PR00420">
    <property type="entry name" value="RNGMNOXGNASE"/>
</dbReference>
<keyword evidence="2" id="KW-0285">Flavoprotein</keyword>
<organism evidence="6 7">
    <name type="scientific">Actinomycetospora chibensis</name>
    <dbReference type="NCBI Taxonomy" id="663606"/>
    <lineage>
        <taxon>Bacteria</taxon>
        <taxon>Bacillati</taxon>
        <taxon>Actinomycetota</taxon>
        <taxon>Actinomycetes</taxon>
        <taxon>Pseudonocardiales</taxon>
        <taxon>Pseudonocardiaceae</taxon>
        <taxon>Actinomycetospora</taxon>
    </lineage>
</organism>
<evidence type="ECO:0000256" key="4">
    <source>
        <dbReference type="SAM" id="MobiDB-lite"/>
    </source>
</evidence>
<dbReference type="InterPro" id="IPR050641">
    <property type="entry name" value="RIFMO-like"/>
</dbReference>
<dbReference type="RefSeq" id="WP_274186952.1">
    <property type="nucleotide sequence ID" value="NZ_BAABHN010000048.1"/>
</dbReference>
<dbReference type="EMBL" id="JBHSIM010000048">
    <property type="protein sequence ID" value="MFC4835248.1"/>
    <property type="molecule type" value="Genomic_DNA"/>
</dbReference>
<feature type="domain" description="FAD-binding" evidence="5">
    <location>
        <begin position="3"/>
        <end position="333"/>
    </location>
</feature>
<name>A0ABV9RM28_9PSEU</name>
<gene>
    <name evidence="6" type="ORF">ACFPEL_22760</name>
</gene>
<reference evidence="7" key="1">
    <citation type="journal article" date="2019" name="Int. J. Syst. Evol. Microbiol.">
        <title>The Global Catalogue of Microorganisms (GCM) 10K type strain sequencing project: providing services to taxonomists for standard genome sequencing and annotation.</title>
        <authorList>
            <consortium name="The Broad Institute Genomics Platform"/>
            <consortium name="The Broad Institute Genome Sequencing Center for Infectious Disease"/>
            <person name="Wu L."/>
            <person name="Ma J."/>
        </authorList>
    </citation>
    <scope>NUCLEOTIDE SEQUENCE [LARGE SCALE GENOMIC DNA]</scope>
    <source>
        <strain evidence="7">CCUG 50347</strain>
    </source>
</reference>
<comment type="caution">
    <text evidence="6">The sequence shown here is derived from an EMBL/GenBank/DDBJ whole genome shotgun (WGS) entry which is preliminary data.</text>
</comment>
<dbReference type="GO" id="GO:0004497">
    <property type="term" value="F:monooxygenase activity"/>
    <property type="evidence" value="ECO:0007669"/>
    <property type="project" value="UniProtKB-KW"/>
</dbReference>
<accession>A0ABV9RM28</accession>
<evidence type="ECO:0000256" key="1">
    <source>
        <dbReference type="ARBA" id="ARBA00001974"/>
    </source>
</evidence>
<dbReference type="InterPro" id="IPR002938">
    <property type="entry name" value="FAD-bd"/>
</dbReference>
<feature type="region of interest" description="Disordered" evidence="4">
    <location>
        <begin position="502"/>
        <end position="521"/>
    </location>
</feature>
<dbReference type="InterPro" id="IPR036188">
    <property type="entry name" value="FAD/NAD-bd_sf"/>
</dbReference>
<keyword evidence="3" id="KW-0274">FAD</keyword>
<comment type="cofactor">
    <cofactor evidence="1">
        <name>FAD</name>
        <dbReference type="ChEBI" id="CHEBI:57692"/>
    </cofactor>
</comment>
<evidence type="ECO:0000256" key="2">
    <source>
        <dbReference type="ARBA" id="ARBA00022630"/>
    </source>
</evidence>
<evidence type="ECO:0000313" key="7">
    <source>
        <dbReference type="Proteomes" id="UP001595909"/>
    </source>
</evidence>
<protein>
    <submittedName>
        <fullName evidence="6">FAD-dependent monooxygenase</fullName>
    </submittedName>
</protein>
<keyword evidence="7" id="KW-1185">Reference proteome</keyword>
<dbReference type="Gene3D" id="3.30.70.2450">
    <property type="match status" value="1"/>
</dbReference>
<dbReference type="PANTHER" id="PTHR43004:SF19">
    <property type="entry name" value="BINDING MONOOXYGENASE, PUTATIVE (JCVI)-RELATED"/>
    <property type="match status" value="1"/>
</dbReference>
<evidence type="ECO:0000259" key="5">
    <source>
        <dbReference type="Pfam" id="PF01494"/>
    </source>
</evidence>
<dbReference type="PANTHER" id="PTHR43004">
    <property type="entry name" value="TRK SYSTEM POTASSIUM UPTAKE PROTEIN"/>
    <property type="match status" value="1"/>
</dbReference>
<evidence type="ECO:0000256" key="3">
    <source>
        <dbReference type="ARBA" id="ARBA00022827"/>
    </source>
</evidence>
<dbReference type="Pfam" id="PF01494">
    <property type="entry name" value="FAD_binding_3"/>
    <property type="match status" value="1"/>
</dbReference>
<dbReference type="Proteomes" id="UP001595909">
    <property type="component" value="Unassembled WGS sequence"/>
</dbReference>
<sequence length="521" mass="55284">MPADVLVVGAGPTGLALALQAHDHGAPVRVVERRVGPRPSRALVVHPRTLEGLRPLGVVAELAARADRDPRARLHLGSHEIPVRLGELALDETEFGHPWLLRQQDVEDVLAAAAAARGIRVEHGTELVGLDPGDDGARVALEGPGGREDTTVHRVIGCDGAGGPVRGWAGIGSRERPYRQEIVLADVELETDLAAGVSHVSAGWAGVVFVFALGERASWRILATRAAVEGGDVPGPEDLQRLLAAAGLTGRVTEVAWCTRLRLTRRVATTYRRGPVLLVGDAAHTHSPAAAQGMNLGLHDALNLGWKLGLAPSSTDPERLLDSYDEERRPVATISADLTDLVFWAESSPTVLAGLLRGVLAPLGAPLVPALLRSGLTRPGMRLLSGLSLGLRRSSLSCAEGRGGRLRPGDRLPDRTVVHDGARVRLHHLVARPGVHVLLGRDAPCLPPDLAGDLLTVQRLDDRPGSTVLAVRPDGYVGYSGPGTDPAHLGLRAWVDRIGAHPRGDHRDDHAGHRSEAHHPR</sequence>
<dbReference type="Gene3D" id="3.50.50.60">
    <property type="entry name" value="FAD/NAD(P)-binding domain"/>
    <property type="match status" value="1"/>
</dbReference>
<dbReference type="Gene3D" id="3.40.30.120">
    <property type="match status" value="1"/>
</dbReference>
<evidence type="ECO:0000313" key="6">
    <source>
        <dbReference type="EMBL" id="MFC4835248.1"/>
    </source>
</evidence>